<sequence length="127" mass="14476">MFSLDDFAKLQFLQGRWKGIAADGKEFFEEYQQPEPGVLQSHRYPDATFGQHSDGATIRFKDGDVVSEWGESSWRAAEIHADGATFTPINAPGTFIWRKVDDSTLEAIQRWNADGREQEHTTRLTRV</sequence>
<protein>
    <recommendedName>
        <fullName evidence="5">DUF1579 domain-containing protein</fullName>
    </recommendedName>
</protein>
<dbReference type="Proteomes" id="UP000430634">
    <property type="component" value="Unassembled WGS sequence"/>
</dbReference>
<reference evidence="1" key="1">
    <citation type="journal article" date="2014" name="Int. J. Syst. Evol. Microbiol.">
        <title>Complete genome of a new Firmicutes species belonging to the dominant human colonic microbiota ('Ruminococcus bicirculans') reveals two chromosomes and a selective capacity to utilize plant glucans.</title>
        <authorList>
            <consortium name="NISC Comparative Sequencing Program"/>
            <person name="Wegmann U."/>
            <person name="Louis P."/>
            <person name="Goesmann A."/>
            <person name="Henrissat B."/>
            <person name="Duncan S.H."/>
            <person name="Flint H.J."/>
        </authorList>
    </citation>
    <scope>NUCLEOTIDE SEQUENCE</scope>
    <source>
        <strain evidence="1">CGMCC 1.15931</strain>
    </source>
</reference>
<dbReference type="Proteomes" id="UP000622638">
    <property type="component" value="Unassembled WGS sequence"/>
</dbReference>
<reference evidence="2 3" key="3">
    <citation type="submission" date="2019-11" db="EMBL/GenBank/DDBJ databases">
        <title>Type strains purchased from KCTC, JCM and DSMZ.</title>
        <authorList>
            <person name="Lu H."/>
        </authorList>
    </citation>
    <scope>NUCLEOTIDE SEQUENCE [LARGE SCALE GENOMIC DNA]</scope>
    <source>
        <strain evidence="2 3">KCTC 52429</strain>
    </source>
</reference>
<dbReference type="RefSeq" id="WP_155471262.1">
    <property type="nucleotide sequence ID" value="NZ_BMKG01000004.1"/>
</dbReference>
<comment type="caution">
    <text evidence="2">The sequence shown here is derived from an EMBL/GenBank/DDBJ whole genome shotgun (WGS) entry which is preliminary data.</text>
</comment>
<proteinExistence type="predicted"/>
<accession>A0A6I3SXI1</accession>
<evidence type="ECO:0000313" key="4">
    <source>
        <dbReference type="Proteomes" id="UP000622638"/>
    </source>
</evidence>
<gene>
    <name evidence="1" type="ORF">GCM10011572_13970</name>
    <name evidence="2" type="ORF">GM672_14600</name>
</gene>
<reference evidence="1" key="4">
    <citation type="submission" date="2024-05" db="EMBL/GenBank/DDBJ databases">
        <authorList>
            <person name="Sun Q."/>
            <person name="Zhou Y."/>
        </authorList>
    </citation>
    <scope>NUCLEOTIDE SEQUENCE</scope>
    <source>
        <strain evidence="1">CGMCC 1.15931</strain>
    </source>
</reference>
<dbReference type="AlphaFoldDB" id="A0A6I3SXI1"/>
<dbReference type="EMBL" id="WNKZ01000039">
    <property type="protein sequence ID" value="MTV53958.1"/>
    <property type="molecule type" value="Genomic_DNA"/>
</dbReference>
<reference evidence="4" key="2">
    <citation type="journal article" date="2019" name="Int. J. Syst. Evol. Microbiol.">
        <title>The Global Catalogue of Microorganisms (GCM) 10K type strain sequencing project: providing services to taxonomists for standard genome sequencing and annotation.</title>
        <authorList>
            <consortium name="The Broad Institute Genomics Platform"/>
            <consortium name="The Broad Institute Genome Sequencing Center for Infectious Disease"/>
            <person name="Wu L."/>
            <person name="Ma J."/>
        </authorList>
    </citation>
    <scope>NUCLEOTIDE SEQUENCE [LARGE SCALE GENOMIC DNA]</scope>
    <source>
        <strain evidence="4">CGMCC 1.15931</strain>
    </source>
</reference>
<keyword evidence="4" id="KW-1185">Reference proteome</keyword>
<dbReference type="EMBL" id="BMKG01000004">
    <property type="protein sequence ID" value="GGB93194.1"/>
    <property type="molecule type" value="Genomic_DNA"/>
</dbReference>
<name>A0A6I3SXI1_9BURK</name>
<organism evidence="2 3">
    <name type="scientific">Pseudoduganella buxea</name>
    <dbReference type="NCBI Taxonomy" id="1949069"/>
    <lineage>
        <taxon>Bacteria</taxon>
        <taxon>Pseudomonadati</taxon>
        <taxon>Pseudomonadota</taxon>
        <taxon>Betaproteobacteria</taxon>
        <taxon>Burkholderiales</taxon>
        <taxon>Oxalobacteraceae</taxon>
        <taxon>Telluria group</taxon>
        <taxon>Pseudoduganella</taxon>
    </lineage>
</organism>
<evidence type="ECO:0000313" key="1">
    <source>
        <dbReference type="EMBL" id="GGB93194.1"/>
    </source>
</evidence>
<evidence type="ECO:0008006" key="5">
    <source>
        <dbReference type="Google" id="ProtNLM"/>
    </source>
</evidence>
<dbReference type="OrthoDB" id="8755313at2"/>
<evidence type="ECO:0000313" key="3">
    <source>
        <dbReference type="Proteomes" id="UP000430634"/>
    </source>
</evidence>
<evidence type="ECO:0000313" key="2">
    <source>
        <dbReference type="EMBL" id="MTV53958.1"/>
    </source>
</evidence>